<evidence type="ECO:0000313" key="1">
    <source>
        <dbReference type="EMBL" id="AKS26445.1"/>
    </source>
</evidence>
<evidence type="ECO:0000313" key="2">
    <source>
        <dbReference type="Proteomes" id="UP000593702"/>
    </source>
</evidence>
<protein>
    <submittedName>
        <fullName evidence="1">Uncharacterized protein</fullName>
    </submittedName>
</protein>
<dbReference type="Proteomes" id="UP000593702">
    <property type="component" value="Segment"/>
</dbReference>
<sequence length="160" mass="18734">MPKFVLIYLHLKKKEHVFKPDFFQQPLLFRLVKDYLDTKNFTDEITNMIFEDMSNMLSLCETIPALDPIETHHIELETKDKERNLMHVDNILDFSPELYALLEANKNSCIIITSTKTLASTLRGQITNTPELSKTFILFNNDFHMSEKSLVQIFKNTFVC</sequence>
<proteinExistence type="predicted"/>
<reference evidence="1 2" key="1">
    <citation type="submission" date="2015-04" db="EMBL/GenBank/DDBJ databases">
        <title>Diachasmimorpha longicaudata entomopoxvirus genome.</title>
        <authorList>
            <person name="Coffman K.A."/>
            <person name="Burke G.R."/>
        </authorList>
    </citation>
    <scope>NUCLEOTIDE SEQUENCE [LARGE SCALE GENOMIC DNA]</scope>
</reference>
<organism evidence="1 2">
    <name type="scientific">Diachasmimorpha longicaudata entomopoxvirus</name>
    <dbReference type="NCBI Taxonomy" id="109981"/>
    <lineage>
        <taxon>Viruses</taxon>
        <taxon>Varidnaviria</taxon>
        <taxon>Bamfordvirae</taxon>
        <taxon>Nucleocytoviricota</taxon>
        <taxon>Pokkesviricetes</taxon>
        <taxon>Chitovirales</taxon>
        <taxon>Poxviridae</taxon>
        <taxon>Entomopoxvirinae</taxon>
        <taxon>Epsilonentomopoxvirus</taxon>
        <taxon>Epsilonentomopoxvirus dlongicaudata</taxon>
        <taxon>Diachasmimorpha entomopoxvirus</taxon>
    </lineage>
</organism>
<name>A0A7R5WFF2_9POXV</name>
<accession>A0A7R5WFF2</accession>
<dbReference type="EMBL" id="KR095315">
    <property type="protein sequence ID" value="AKS26445.1"/>
    <property type="molecule type" value="Genomic_DNA"/>
</dbReference>
<gene>
    <name evidence="1" type="ORF">DLEV_154</name>
</gene>
<keyword evidence="2" id="KW-1185">Reference proteome</keyword>